<keyword evidence="2" id="KW-0472">Membrane</keyword>
<sequence length="110" mass="11671">MFGLSSRPAQRKEPTWTQAAAAGSKSEPVWRDAGAAPAYEPSQVQAGEPRKTSSAKLWISVLLAVAGLLAVVYLLLRMVNVVEEQMARSQPQRASSVSSVPAAVVNVPGR</sequence>
<reference evidence="3 4" key="1">
    <citation type="journal article" date="2013" name="Int. J. Syst. Evol. Microbiol.">
        <title>Comamonas guangdongensis sp. nov., isolated from subterranean forest sediment, and emended description of the genus Comamonas.</title>
        <authorList>
            <person name="Zhang J."/>
            <person name="Wang Y."/>
            <person name="Zhou S."/>
            <person name="Wu C."/>
            <person name="He J."/>
            <person name="Li F."/>
        </authorList>
    </citation>
    <scope>NUCLEOTIDE SEQUENCE [LARGE SCALE GENOMIC DNA]</scope>
    <source>
        <strain evidence="3 4">CCTCC AB2011133</strain>
    </source>
</reference>
<evidence type="ECO:0000313" key="4">
    <source>
        <dbReference type="Proteomes" id="UP001561046"/>
    </source>
</evidence>
<gene>
    <name evidence="3" type="ORF">AB6724_02330</name>
</gene>
<evidence type="ECO:0000313" key="3">
    <source>
        <dbReference type="EMBL" id="MEX8191670.1"/>
    </source>
</evidence>
<feature type="transmembrane region" description="Helical" evidence="2">
    <location>
        <begin position="57"/>
        <end position="76"/>
    </location>
</feature>
<dbReference type="Proteomes" id="UP001561046">
    <property type="component" value="Unassembled WGS sequence"/>
</dbReference>
<keyword evidence="2" id="KW-0812">Transmembrane</keyword>
<keyword evidence="4" id="KW-1185">Reference proteome</keyword>
<name>A0ABV3ZQK5_9BURK</name>
<protein>
    <submittedName>
        <fullName evidence="3">Uncharacterized protein</fullName>
    </submittedName>
</protein>
<feature type="region of interest" description="Disordered" evidence="1">
    <location>
        <begin position="87"/>
        <end position="110"/>
    </location>
</feature>
<evidence type="ECO:0000256" key="2">
    <source>
        <dbReference type="SAM" id="Phobius"/>
    </source>
</evidence>
<dbReference type="EMBL" id="JBFYGN010000002">
    <property type="protein sequence ID" value="MEX8191670.1"/>
    <property type="molecule type" value="Genomic_DNA"/>
</dbReference>
<evidence type="ECO:0000256" key="1">
    <source>
        <dbReference type="SAM" id="MobiDB-lite"/>
    </source>
</evidence>
<proteinExistence type="predicted"/>
<dbReference type="RefSeq" id="WP_369336886.1">
    <property type="nucleotide sequence ID" value="NZ_JBFYGN010000002.1"/>
</dbReference>
<comment type="caution">
    <text evidence="3">The sequence shown here is derived from an EMBL/GenBank/DDBJ whole genome shotgun (WGS) entry which is preliminary data.</text>
</comment>
<accession>A0ABV3ZQK5</accession>
<keyword evidence="2" id="KW-1133">Transmembrane helix</keyword>
<organism evidence="3 4">
    <name type="scientific">Comamonas guangdongensis</name>
    <dbReference type="NCBI Taxonomy" id="510515"/>
    <lineage>
        <taxon>Bacteria</taxon>
        <taxon>Pseudomonadati</taxon>
        <taxon>Pseudomonadota</taxon>
        <taxon>Betaproteobacteria</taxon>
        <taxon>Burkholderiales</taxon>
        <taxon>Comamonadaceae</taxon>
        <taxon>Comamonas</taxon>
    </lineage>
</organism>
<feature type="region of interest" description="Disordered" evidence="1">
    <location>
        <begin position="1"/>
        <end position="50"/>
    </location>
</feature>